<dbReference type="InterPro" id="IPR014247">
    <property type="entry name" value="Spore_lipoprot_YhcN/YlaJ"/>
</dbReference>
<feature type="region of interest" description="Disordered" evidence="1">
    <location>
        <begin position="22"/>
        <end position="45"/>
    </location>
</feature>
<evidence type="ECO:0000313" key="3">
    <source>
        <dbReference type="EMBL" id="AIQ64985.1"/>
    </source>
</evidence>
<dbReference type="AlphaFoldDB" id="A0A089LXY2"/>
<protein>
    <submittedName>
        <fullName evidence="3">Sporulation protein</fullName>
    </submittedName>
</protein>
<dbReference type="RefSeq" id="WP_038697687.1">
    <property type="nucleotide sequence ID" value="NZ_CP009286.1"/>
</dbReference>
<sequence length="189" mass="20053">MRKSICLLLVLLLLLTSCGMVKKESSPSPQDKRPAVNAARYGNNGVRPLTENGTAGYEPYAADGTGVVTRSDVELKDHLEQLALRVPGVKGAHCVVLGKNAVVGIDVDGSLSRSRVGTIKYSVAEALRKDPAAVNSMVTADMDISARIAELGKHVRQGHPVSGFSAEMADIIGRIIPQLPDDTTPRGQQ</sequence>
<name>A0A089LXY2_9BACL</name>
<dbReference type="GO" id="GO:0030435">
    <property type="term" value="P:sporulation resulting in formation of a cellular spore"/>
    <property type="evidence" value="ECO:0007669"/>
    <property type="project" value="InterPro"/>
</dbReference>
<dbReference type="Pfam" id="PF09580">
    <property type="entry name" value="Spore_YhcN_YlaJ"/>
    <property type="match status" value="1"/>
</dbReference>
<keyword evidence="2" id="KW-0732">Signal</keyword>
<feature type="compositionally biased region" description="Basic and acidic residues" evidence="1">
    <location>
        <begin position="22"/>
        <end position="34"/>
    </location>
</feature>
<keyword evidence="4" id="KW-1185">Reference proteome</keyword>
<dbReference type="STRING" id="169760.PSTEL_19585"/>
<dbReference type="KEGG" id="pste:PSTEL_19585"/>
<evidence type="ECO:0000256" key="2">
    <source>
        <dbReference type="SAM" id="SignalP"/>
    </source>
</evidence>
<dbReference type="EMBL" id="CP009286">
    <property type="protein sequence ID" value="AIQ64985.1"/>
    <property type="molecule type" value="Genomic_DNA"/>
</dbReference>
<gene>
    <name evidence="3" type="ORF">PSTEL_19585</name>
</gene>
<dbReference type="InterPro" id="IPR019076">
    <property type="entry name" value="Spore_lipoprot_YhcN/YlaJ-like"/>
</dbReference>
<evidence type="ECO:0000256" key="1">
    <source>
        <dbReference type="SAM" id="MobiDB-lite"/>
    </source>
</evidence>
<reference evidence="3 4" key="1">
    <citation type="submission" date="2014-08" db="EMBL/GenBank/DDBJ databases">
        <title>Comparative genomics of the Paenibacillus odorifer group.</title>
        <authorList>
            <person name="den Bakker H.C."/>
            <person name="Tsai Y.-C."/>
            <person name="Martin N."/>
            <person name="Korlach J."/>
            <person name="Wiedmann M."/>
        </authorList>
    </citation>
    <scope>NUCLEOTIDE SEQUENCE [LARGE SCALE GENOMIC DNA]</scope>
    <source>
        <strain evidence="3 4">DSM 14472</strain>
    </source>
</reference>
<feature type="signal peptide" evidence="2">
    <location>
        <begin position="1"/>
        <end position="22"/>
    </location>
</feature>
<dbReference type="PROSITE" id="PS51257">
    <property type="entry name" value="PROKAR_LIPOPROTEIN"/>
    <property type="match status" value="1"/>
</dbReference>
<dbReference type="OrthoDB" id="2381329at2"/>
<organism evidence="3 4">
    <name type="scientific">Paenibacillus stellifer</name>
    <dbReference type="NCBI Taxonomy" id="169760"/>
    <lineage>
        <taxon>Bacteria</taxon>
        <taxon>Bacillati</taxon>
        <taxon>Bacillota</taxon>
        <taxon>Bacilli</taxon>
        <taxon>Bacillales</taxon>
        <taxon>Paenibacillaceae</taxon>
        <taxon>Paenibacillus</taxon>
    </lineage>
</organism>
<evidence type="ECO:0000313" key="4">
    <source>
        <dbReference type="Proteomes" id="UP000029507"/>
    </source>
</evidence>
<proteinExistence type="predicted"/>
<feature type="chain" id="PRO_5039595769" evidence="2">
    <location>
        <begin position="23"/>
        <end position="189"/>
    </location>
</feature>
<dbReference type="HOGENOM" id="CLU_077663_1_0_9"/>
<accession>A0A089LXY2</accession>
<dbReference type="Proteomes" id="UP000029507">
    <property type="component" value="Chromosome"/>
</dbReference>
<dbReference type="NCBIfam" id="TIGR02898">
    <property type="entry name" value="spore_YhcN_YlaJ"/>
    <property type="match status" value="1"/>
</dbReference>